<gene>
    <name evidence="3" type="ORF">FHS34_000314</name>
</gene>
<dbReference type="RefSeq" id="WP_221508405.1">
    <property type="nucleotide sequence ID" value="NZ_BAAAWF010000028.1"/>
</dbReference>
<sequence>MRDLPARRLASTVLCAAVLVGITGPAVAAADTARHQGRVPAPVPAAAKEKLLAQARALGDTNPVLSPVVELLDQSLQKGKLPADRARQLGEAAKEAVARAAADPKPATPTATAAPTATAKPATPTATAAPTTTAKPATPTATAAPTTTAEPAKPTATAKPAAEVSPTAPVTAKPAAPTGTAAPTATAKPATPTASAAPAAPTASGVPASPAAPASSAAPAALTAPVAARHANVGVPSSRDLLGDALSAVQTAIDNLVKAVTDGLDQLLSSADDVVSGLVDLLTSVLGGGLPTNTLAELPSPAALPSLPTTG</sequence>
<feature type="signal peptide" evidence="2">
    <location>
        <begin position="1"/>
        <end position="28"/>
    </location>
</feature>
<organism evidence="3 4">
    <name type="scientific">Streptomyces echinatus</name>
    <dbReference type="NCBI Taxonomy" id="67293"/>
    <lineage>
        <taxon>Bacteria</taxon>
        <taxon>Bacillati</taxon>
        <taxon>Actinomycetota</taxon>
        <taxon>Actinomycetes</taxon>
        <taxon>Kitasatosporales</taxon>
        <taxon>Streptomycetaceae</taxon>
        <taxon>Streptomyces</taxon>
    </lineage>
</organism>
<evidence type="ECO:0000256" key="2">
    <source>
        <dbReference type="SAM" id="SignalP"/>
    </source>
</evidence>
<keyword evidence="4" id="KW-1185">Reference proteome</keyword>
<protein>
    <recommendedName>
        <fullName evidence="5">Secreted protein</fullName>
    </recommendedName>
</protein>
<reference evidence="3 4" key="1">
    <citation type="submission" date="2020-08" db="EMBL/GenBank/DDBJ databases">
        <title>Genomic Encyclopedia of Type Strains, Phase III (KMG-III): the genomes of soil and plant-associated and newly described type strains.</title>
        <authorList>
            <person name="Whitman W."/>
        </authorList>
    </citation>
    <scope>NUCLEOTIDE SEQUENCE [LARGE SCALE GENOMIC DNA]</scope>
    <source>
        <strain evidence="3 4">CECT 3313</strain>
    </source>
</reference>
<dbReference type="Proteomes" id="UP000585836">
    <property type="component" value="Unassembled WGS sequence"/>
</dbReference>
<evidence type="ECO:0000313" key="4">
    <source>
        <dbReference type="Proteomes" id="UP000585836"/>
    </source>
</evidence>
<feature type="region of interest" description="Disordered" evidence="1">
    <location>
        <begin position="91"/>
        <end position="214"/>
    </location>
</feature>
<evidence type="ECO:0000256" key="1">
    <source>
        <dbReference type="SAM" id="MobiDB-lite"/>
    </source>
</evidence>
<dbReference type="AlphaFoldDB" id="A0A7W9PNN3"/>
<feature type="chain" id="PRO_5039632365" description="Secreted protein" evidence="2">
    <location>
        <begin position="29"/>
        <end position="311"/>
    </location>
</feature>
<comment type="caution">
    <text evidence="3">The sequence shown here is derived from an EMBL/GenBank/DDBJ whole genome shotgun (WGS) entry which is preliminary data.</text>
</comment>
<evidence type="ECO:0008006" key="5">
    <source>
        <dbReference type="Google" id="ProtNLM"/>
    </source>
</evidence>
<keyword evidence="2" id="KW-0732">Signal</keyword>
<dbReference type="PRINTS" id="PR01217">
    <property type="entry name" value="PRICHEXTENSN"/>
</dbReference>
<dbReference type="EMBL" id="JACHJK010000001">
    <property type="protein sequence ID" value="MBB5924879.1"/>
    <property type="molecule type" value="Genomic_DNA"/>
</dbReference>
<proteinExistence type="predicted"/>
<accession>A0A7W9PNN3</accession>
<name>A0A7W9PNN3_9ACTN</name>
<evidence type="ECO:0000313" key="3">
    <source>
        <dbReference type="EMBL" id="MBB5924879.1"/>
    </source>
</evidence>
<feature type="compositionally biased region" description="Low complexity" evidence="1">
    <location>
        <begin position="98"/>
        <end position="214"/>
    </location>
</feature>